<dbReference type="Gene3D" id="1.10.10.2910">
    <property type="match status" value="1"/>
</dbReference>
<dbReference type="InterPro" id="IPR001387">
    <property type="entry name" value="Cro/C1-type_HTH"/>
</dbReference>
<dbReference type="Pfam" id="PF06114">
    <property type="entry name" value="Peptidase_M78"/>
    <property type="match status" value="1"/>
</dbReference>
<dbReference type="OrthoDB" id="9794834at2"/>
<evidence type="ECO:0000313" key="3">
    <source>
        <dbReference type="EMBL" id="BAX91062.1"/>
    </source>
</evidence>
<reference evidence="4" key="1">
    <citation type="submission" date="2017-06" db="EMBL/GenBank/DDBJ databases">
        <title>Complete Genome Sequence of Mycobacterium shigaense.</title>
        <authorList>
            <person name="Fukano H."/>
            <person name="Yoshida M."/>
            <person name="Kazumi Y."/>
            <person name="Ogura Y."/>
            <person name="Mitarai S."/>
            <person name="Hayashi T."/>
            <person name="Hoshino Y."/>
        </authorList>
    </citation>
    <scope>NUCLEOTIDE SEQUENCE [LARGE SCALE GENOMIC DNA]</scope>
    <source>
        <strain evidence="4">UN-152</strain>
    </source>
</reference>
<protein>
    <submittedName>
        <fullName evidence="3">DNA-binding protein</fullName>
    </submittedName>
</protein>
<feature type="domain" description="HTH cro/C1-type" evidence="2">
    <location>
        <begin position="2"/>
        <end position="56"/>
    </location>
</feature>
<dbReference type="Gene3D" id="1.10.260.40">
    <property type="entry name" value="lambda repressor-like DNA-binding domains"/>
    <property type="match status" value="1"/>
</dbReference>
<dbReference type="AlphaFoldDB" id="A0A1Z4EDQ0"/>
<keyword evidence="4" id="KW-1185">Reference proteome</keyword>
<dbReference type="InterPro" id="IPR052345">
    <property type="entry name" value="Rad_response_metalloprotease"/>
</dbReference>
<evidence type="ECO:0000256" key="1">
    <source>
        <dbReference type="ARBA" id="ARBA00007227"/>
    </source>
</evidence>
<dbReference type="PANTHER" id="PTHR43236:SF1">
    <property type="entry name" value="BLL7220 PROTEIN"/>
    <property type="match status" value="1"/>
</dbReference>
<evidence type="ECO:0000259" key="2">
    <source>
        <dbReference type="PROSITE" id="PS50943"/>
    </source>
</evidence>
<organism evidence="3 4">
    <name type="scientific">Mycobacterium shigaense</name>
    <dbReference type="NCBI Taxonomy" id="722731"/>
    <lineage>
        <taxon>Bacteria</taxon>
        <taxon>Bacillati</taxon>
        <taxon>Actinomycetota</taxon>
        <taxon>Actinomycetes</taxon>
        <taxon>Mycobacteriales</taxon>
        <taxon>Mycobacteriaceae</taxon>
        <taxon>Mycobacterium</taxon>
        <taxon>Mycobacterium simiae complex</taxon>
    </lineage>
</organism>
<dbReference type="CDD" id="cd00093">
    <property type="entry name" value="HTH_XRE"/>
    <property type="match status" value="1"/>
</dbReference>
<dbReference type="Pfam" id="PF13560">
    <property type="entry name" value="HTH_31"/>
    <property type="match status" value="1"/>
</dbReference>
<dbReference type="Proteomes" id="UP000217736">
    <property type="component" value="Chromosome"/>
</dbReference>
<dbReference type="RefSeq" id="WP_142404552.1">
    <property type="nucleotide sequence ID" value="NZ_AP018164.1"/>
</dbReference>
<evidence type="ECO:0000313" key="4">
    <source>
        <dbReference type="Proteomes" id="UP000217736"/>
    </source>
</evidence>
<comment type="similarity">
    <text evidence="1">Belongs to the short-chain fatty acyl-CoA assimilation regulator (ScfR) family.</text>
</comment>
<accession>A0A1Z4EDQ0</accession>
<gene>
    <name evidence="3" type="ORF">MSG_00903</name>
</gene>
<keyword evidence="3" id="KW-0238">DNA-binding</keyword>
<dbReference type="InterPro" id="IPR010982">
    <property type="entry name" value="Lambda_DNA-bd_dom_sf"/>
</dbReference>
<dbReference type="GO" id="GO:0003677">
    <property type="term" value="F:DNA binding"/>
    <property type="evidence" value="ECO:0007669"/>
    <property type="project" value="UniProtKB-KW"/>
</dbReference>
<dbReference type="SUPFAM" id="SSF47413">
    <property type="entry name" value="lambda repressor-like DNA-binding domains"/>
    <property type="match status" value="1"/>
</dbReference>
<dbReference type="InterPro" id="IPR010359">
    <property type="entry name" value="IrrE_HExxH"/>
</dbReference>
<dbReference type="SMART" id="SM00530">
    <property type="entry name" value="HTH_XRE"/>
    <property type="match status" value="1"/>
</dbReference>
<dbReference type="PANTHER" id="PTHR43236">
    <property type="entry name" value="ANTITOXIN HIGA1"/>
    <property type="match status" value="1"/>
</dbReference>
<dbReference type="EMBL" id="AP018164">
    <property type="protein sequence ID" value="BAX91062.1"/>
    <property type="molecule type" value="Genomic_DNA"/>
</dbReference>
<sequence>MLTLAKESAGLTQGAIAAHAGISQSLMSKIENGFEDPSDDFIMKAAEITGVPRELFFQNDPLPSDTIFDIFHKKRVTLPQKPLRKANSNARMLRAEVGRLLRSFDVPVVLPFPSLPIDQHDSPEEIAALTRAIWRLPTGPLPDLVKVVEATGTPVITADLEHEKLRAMSMAGVKTDNAHIIVVNNRLPASAQRFALAHEIGHLVMHEGIATKEMEKQADDFASALLMPAAEISPRLRNIKFRDLGALKQQWRVSLAALIYRAHALGLISERHNTTLNMELNRLPNGRKREPGEFKPEEPTLIRRVVATYRNDLGYSIDELCRLMVVTREKFMQFYIDEPGTPEDVPRFRVIRN</sequence>
<proteinExistence type="inferred from homology"/>
<dbReference type="PROSITE" id="PS50943">
    <property type="entry name" value="HTH_CROC1"/>
    <property type="match status" value="1"/>
</dbReference>
<name>A0A1Z4EDQ0_9MYCO</name>
<dbReference type="KEGG" id="mshg:MSG_00903"/>